<keyword evidence="1" id="KW-0966">Cell projection</keyword>
<dbReference type="Pfam" id="PF07309">
    <property type="entry name" value="FlaF"/>
    <property type="match status" value="1"/>
</dbReference>
<keyword evidence="2" id="KW-1185">Reference proteome</keyword>
<sequence>MTAHFTAARSVYARPEAPQKTPRSLEYDLLARITKRLGQAAAARRENFPALMAALDENLRLWSTLASDVADSGNTLPSKLRAQLFYLYEFTNLHSKAVRADKGSVDVLIDINTAVMRGLRGEGGGV</sequence>
<protein>
    <submittedName>
        <fullName evidence="1">Flagellar biosynthesis regulator FlaF</fullName>
    </submittedName>
</protein>
<accession>A0ABV7IZ83</accession>
<keyword evidence="1" id="KW-0969">Cilium</keyword>
<comment type="caution">
    <text evidence="1">The sequence shown here is derived from an EMBL/GenBank/DDBJ whole genome shotgun (WGS) entry which is preliminary data.</text>
</comment>
<dbReference type="EMBL" id="JBHRTO010000001">
    <property type="protein sequence ID" value="MFC3181851.1"/>
    <property type="molecule type" value="Genomic_DNA"/>
</dbReference>
<name>A0ABV7IZ83_9RHOB</name>
<gene>
    <name evidence="1" type="primary">flaF</name>
    <name evidence="1" type="ORF">ACFOGH_12675</name>
</gene>
<dbReference type="NCBIfam" id="NF009435">
    <property type="entry name" value="PRK12794.1"/>
    <property type="match status" value="1"/>
</dbReference>
<proteinExistence type="predicted"/>
<evidence type="ECO:0000313" key="1">
    <source>
        <dbReference type="EMBL" id="MFC3181851.1"/>
    </source>
</evidence>
<dbReference type="RefSeq" id="WP_380073436.1">
    <property type="nucleotide sequence ID" value="NZ_JBHRTO010000001.1"/>
</dbReference>
<reference evidence="2" key="1">
    <citation type="journal article" date="2019" name="Int. J. Syst. Evol. Microbiol.">
        <title>The Global Catalogue of Microorganisms (GCM) 10K type strain sequencing project: providing services to taxonomists for standard genome sequencing and annotation.</title>
        <authorList>
            <consortium name="The Broad Institute Genomics Platform"/>
            <consortium name="The Broad Institute Genome Sequencing Center for Infectious Disease"/>
            <person name="Wu L."/>
            <person name="Ma J."/>
        </authorList>
    </citation>
    <scope>NUCLEOTIDE SEQUENCE [LARGE SCALE GENOMIC DNA]</scope>
    <source>
        <strain evidence="2">KCTC 52039</strain>
    </source>
</reference>
<organism evidence="1 2">
    <name type="scientific">Cypionkella sinensis</name>
    <dbReference type="NCBI Taxonomy" id="1756043"/>
    <lineage>
        <taxon>Bacteria</taxon>
        <taxon>Pseudomonadati</taxon>
        <taxon>Pseudomonadota</taxon>
        <taxon>Alphaproteobacteria</taxon>
        <taxon>Rhodobacterales</taxon>
        <taxon>Paracoccaceae</taxon>
        <taxon>Cypionkella</taxon>
    </lineage>
</organism>
<dbReference type="Proteomes" id="UP001595547">
    <property type="component" value="Unassembled WGS sequence"/>
</dbReference>
<keyword evidence="1" id="KW-0282">Flagellum</keyword>
<evidence type="ECO:0000313" key="2">
    <source>
        <dbReference type="Proteomes" id="UP001595547"/>
    </source>
</evidence>
<dbReference type="InterPro" id="IPR010845">
    <property type="entry name" value="FlaF"/>
</dbReference>